<dbReference type="Proteomes" id="UP000504638">
    <property type="component" value="Unplaced"/>
</dbReference>
<dbReference type="RefSeq" id="XP_033529678.1">
    <property type="nucleotide sequence ID" value="XM_033674760.1"/>
</dbReference>
<evidence type="ECO:0000313" key="2">
    <source>
        <dbReference type="Proteomes" id="UP000504638"/>
    </source>
</evidence>
<dbReference type="GeneID" id="54415330"/>
<organism evidence="1">
    <name type="scientific">Eremomyces bilateralis CBS 781.70</name>
    <dbReference type="NCBI Taxonomy" id="1392243"/>
    <lineage>
        <taxon>Eukaryota</taxon>
        <taxon>Fungi</taxon>
        <taxon>Dikarya</taxon>
        <taxon>Ascomycota</taxon>
        <taxon>Pezizomycotina</taxon>
        <taxon>Dothideomycetes</taxon>
        <taxon>Dothideomycetes incertae sedis</taxon>
        <taxon>Eremomycetales</taxon>
        <taxon>Eremomycetaceae</taxon>
        <taxon>Eremomyces</taxon>
    </lineage>
</organism>
<reference evidence="3" key="3">
    <citation type="submission" date="2025-04" db="UniProtKB">
        <authorList>
            <consortium name="RefSeq"/>
        </authorList>
    </citation>
    <scope>IDENTIFICATION</scope>
    <source>
        <strain evidence="3">CBS 781.70</strain>
    </source>
</reference>
<sequence length="367" mass="42267">MPCIWPTHADHIQITFIGCPLASAQETWHFTIPVTASFARIDQDYLRALFQYGVKPQRSHCVFIDQTTGRRRRCGFDHPEGYGKVVQRECEVRFDIYVPVNMARYKFFVLCACGPHSHHPPFPNRVSEDVRQLIRNALKEEDVLTLTPLRFIQSPTFKSLMQAYGQDMSEAIARAVAVRDRISMLIRKQRLLEHPDGTSLAGVAREADIDRTRPNEQQWIRKIVFIDEAGEASTCGSHYIVICMTYAGAKQFHKSNMFEMDTAFKGVHGGHNVFSIAGWDSEVRRKLTIYTAYFVTDNIMLVRLLLGFYHHNNDPAMADSFLSPVRYVRYCWERSNPLVAYPSRLWNPDIYRRYGQGLGVRSRPVLA</sequence>
<evidence type="ECO:0000313" key="1">
    <source>
        <dbReference type="EMBL" id="KAF1808047.1"/>
    </source>
</evidence>
<accession>A0A6G1FQH6</accession>
<proteinExistence type="predicted"/>
<keyword evidence="2" id="KW-1185">Reference proteome</keyword>
<dbReference type="EMBL" id="ML975192">
    <property type="protein sequence ID" value="KAF1808047.1"/>
    <property type="molecule type" value="Genomic_DNA"/>
</dbReference>
<reference evidence="3" key="2">
    <citation type="submission" date="2020-04" db="EMBL/GenBank/DDBJ databases">
        <authorList>
            <consortium name="NCBI Genome Project"/>
        </authorList>
    </citation>
    <scope>NUCLEOTIDE SEQUENCE</scope>
    <source>
        <strain evidence="3">CBS 781.70</strain>
    </source>
</reference>
<name>A0A6G1FQH6_9PEZI</name>
<dbReference type="AlphaFoldDB" id="A0A6G1FQH6"/>
<dbReference type="OrthoDB" id="4494726at2759"/>
<gene>
    <name evidence="1 3" type="ORF">P152DRAFT_257482</name>
</gene>
<protein>
    <submittedName>
        <fullName evidence="1 3">Uncharacterized protein</fullName>
    </submittedName>
</protein>
<reference evidence="1 3" key="1">
    <citation type="submission" date="2020-01" db="EMBL/GenBank/DDBJ databases">
        <authorList>
            <consortium name="DOE Joint Genome Institute"/>
            <person name="Haridas S."/>
            <person name="Albert R."/>
            <person name="Binder M."/>
            <person name="Bloem J."/>
            <person name="Labutti K."/>
            <person name="Salamov A."/>
            <person name="Andreopoulos B."/>
            <person name="Baker S.E."/>
            <person name="Barry K."/>
            <person name="Bills G."/>
            <person name="Bluhm B.H."/>
            <person name="Cannon C."/>
            <person name="Castanera R."/>
            <person name="Culley D.E."/>
            <person name="Daum C."/>
            <person name="Ezra D."/>
            <person name="Gonzalez J.B."/>
            <person name="Henrissat B."/>
            <person name="Kuo A."/>
            <person name="Liang C."/>
            <person name="Lipzen A."/>
            <person name="Lutzoni F."/>
            <person name="Magnuson J."/>
            <person name="Mondo S."/>
            <person name="Nolan M."/>
            <person name="Ohm R."/>
            <person name="Pangilinan J."/>
            <person name="Park H.-J."/>
            <person name="Ramirez L."/>
            <person name="Alfaro M."/>
            <person name="Sun H."/>
            <person name="Tritt A."/>
            <person name="Yoshinaga Y."/>
            <person name="Zwiers L.-H."/>
            <person name="Turgeon B.G."/>
            <person name="Goodwin S.B."/>
            <person name="Spatafora J.W."/>
            <person name="Crous P.W."/>
            <person name="Grigoriev I.V."/>
        </authorList>
    </citation>
    <scope>NUCLEOTIDE SEQUENCE</scope>
    <source>
        <strain evidence="1 3">CBS 781.70</strain>
    </source>
</reference>
<evidence type="ECO:0000313" key="3">
    <source>
        <dbReference type="RefSeq" id="XP_033529678.1"/>
    </source>
</evidence>